<comment type="function">
    <text evidence="1">Required for the transposition of the insertion element.</text>
</comment>
<evidence type="ECO:0000256" key="5">
    <source>
        <dbReference type="ARBA" id="ARBA00023172"/>
    </source>
</evidence>
<dbReference type="InterPro" id="IPR001207">
    <property type="entry name" value="Transposase_mutator"/>
</dbReference>
<evidence type="ECO:0000256" key="1">
    <source>
        <dbReference type="ARBA" id="ARBA00002190"/>
    </source>
</evidence>
<keyword evidence="7" id="KW-1185">Reference proteome</keyword>
<organism evidence="6 7">
    <name type="scientific">Tomitella cavernea</name>
    <dbReference type="NCBI Taxonomy" id="1387982"/>
    <lineage>
        <taxon>Bacteria</taxon>
        <taxon>Bacillati</taxon>
        <taxon>Actinomycetota</taxon>
        <taxon>Actinomycetes</taxon>
        <taxon>Mycobacteriales</taxon>
        <taxon>Tomitella</taxon>
    </lineage>
</organism>
<comment type="caution">
    <text evidence="6">The sequence shown here is derived from an EMBL/GenBank/DDBJ whole genome shotgun (WGS) entry which is preliminary data.</text>
</comment>
<dbReference type="Pfam" id="PF00872">
    <property type="entry name" value="Transposase_mut"/>
    <property type="match status" value="1"/>
</dbReference>
<comment type="similarity">
    <text evidence="2">Belongs to the transposase mutator family.</text>
</comment>
<dbReference type="Proteomes" id="UP001500839">
    <property type="component" value="Unassembled WGS sequence"/>
</dbReference>
<accession>A0ABP9D0E9</accession>
<keyword evidence="4" id="KW-0238">DNA-binding</keyword>
<gene>
    <name evidence="6" type="ORF">GCM10023353_29410</name>
</gene>
<proteinExistence type="inferred from homology"/>
<evidence type="ECO:0000256" key="2">
    <source>
        <dbReference type="ARBA" id="ARBA00010961"/>
    </source>
</evidence>
<dbReference type="EMBL" id="BAABKQ010000001">
    <property type="protein sequence ID" value="GAA4819828.1"/>
    <property type="molecule type" value="Genomic_DNA"/>
</dbReference>
<protein>
    <submittedName>
        <fullName evidence="6">Uncharacterized protein</fullName>
    </submittedName>
</protein>
<sequence>MQPEIRHSYWAIIDTNGLDVSPGPSLVEAVDQRITAFRAEYRDVYPTVMLILDTDRAGLRVCLQCSREHHVRITHSNFIERAFGETNRRTKVIGRFPGETSAVSLVWAVLDRASAGWPGVAMTPAGTRLLHDLRRSLLEPPRELRSAVGLGDADVRERAPASA</sequence>
<name>A0ABP9D0E9_9ACTN</name>
<keyword evidence="5" id="KW-0233">DNA recombination</keyword>
<evidence type="ECO:0000256" key="4">
    <source>
        <dbReference type="ARBA" id="ARBA00023125"/>
    </source>
</evidence>
<reference evidence="7" key="1">
    <citation type="journal article" date="2019" name="Int. J. Syst. Evol. Microbiol.">
        <title>The Global Catalogue of Microorganisms (GCM) 10K type strain sequencing project: providing services to taxonomists for standard genome sequencing and annotation.</title>
        <authorList>
            <consortium name="The Broad Institute Genomics Platform"/>
            <consortium name="The Broad Institute Genome Sequencing Center for Infectious Disease"/>
            <person name="Wu L."/>
            <person name="Ma J."/>
        </authorList>
    </citation>
    <scope>NUCLEOTIDE SEQUENCE [LARGE SCALE GENOMIC DNA]</scope>
    <source>
        <strain evidence="7">JCM 18542</strain>
    </source>
</reference>
<keyword evidence="3" id="KW-0815">Transposition</keyword>
<evidence type="ECO:0000313" key="7">
    <source>
        <dbReference type="Proteomes" id="UP001500839"/>
    </source>
</evidence>
<evidence type="ECO:0000256" key="3">
    <source>
        <dbReference type="ARBA" id="ARBA00022578"/>
    </source>
</evidence>
<evidence type="ECO:0000313" key="6">
    <source>
        <dbReference type="EMBL" id="GAA4819828.1"/>
    </source>
</evidence>